<reference evidence="1 2" key="1">
    <citation type="submission" date="2016-06" db="EMBL/GenBank/DDBJ databases">
        <authorList>
            <person name="Kjaerup R.B."/>
            <person name="Dalgaard T.S."/>
            <person name="Juul-Madsen H.R."/>
        </authorList>
    </citation>
    <scope>NUCLEOTIDE SEQUENCE [LARGE SCALE GENOMIC DNA]</scope>
    <source>
        <strain evidence="1 2">CECT 8886</strain>
    </source>
</reference>
<dbReference type="AlphaFoldDB" id="A0A1A8TS99"/>
<dbReference type="EMBL" id="FLOB01000019">
    <property type="protein sequence ID" value="SBS37571.1"/>
    <property type="molecule type" value="Genomic_DNA"/>
</dbReference>
<accession>A0A1A8TS99</accession>
<dbReference type="Proteomes" id="UP000092544">
    <property type="component" value="Unassembled WGS sequence"/>
</dbReference>
<proteinExistence type="predicted"/>
<evidence type="ECO:0000313" key="2">
    <source>
        <dbReference type="Proteomes" id="UP000092544"/>
    </source>
</evidence>
<sequence length="46" mass="5622">MARLIRKLVNAHFFNRHSNQTPEKSIVVFDMDEYEWKGWDAWVEVK</sequence>
<gene>
    <name evidence="1" type="ORF">MSP8886_04180</name>
</gene>
<protein>
    <submittedName>
        <fullName evidence="1">Uncharacterized protein</fullName>
    </submittedName>
</protein>
<evidence type="ECO:0000313" key="1">
    <source>
        <dbReference type="EMBL" id="SBS37571.1"/>
    </source>
</evidence>
<keyword evidence="2" id="KW-1185">Reference proteome</keyword>
<name>A0A1A8TS99_9GAMM</name>
<organism evidence="1 2">
    <name type="scientific">Marinomonas spartinae</name>
    <dbReference type="NCBI Taxonomy" id="1792290"/>
    <lineage>
        <taxon>Bacteria</taxon>
        <taxon>Pseudomonadati</taxon>
        <taxon>Pseudomonadota</taxon>
        <taxon>Gammaproteobacteria</taxon>
        <taxon>Oceanospirillales</taxon>
        <taxon>Oceanospirillaceae</taxon>
        <taxon>Marinomonas</taxon>
    </lineage>
</organism>
<dbReference type="RefSeq" id="WP_175365331.1">
    <property type="nucleotide sequence ID" value="NZ_FLOB01000019.1"/>
</dbReference>